<feature type="transmembrane region" description="Helical" evidence="1">
    <location>
        <begin position="12"/>
        <end position="30"/>
    </location>
</feature>
<dbReference type="GO" id="GO:0034976">
    <property type="term" value="P:response to endoplasmic reticulum stress"/>
    <property type="evidence" value="ECO:0007669"/>
    <property type="project" value="TreeGrafter"/>
</dbReference>
<dbReference type="EMBL" id="MN739995">
    <property type="protein sequence ID" value="QHT82067.1"/>
    <property type="molecule type" value="Genomic_DNA"/>
</dbReference>
<reference evidence="3" key="1">
    <citation type="journal article" date="2020" name="Nature">
        <title>Giant virus diversity and host interactions through global metagenomics.</title>
        <authorList>
            <person name="Schulz F."/>
            <person name="Roux S."/>
            <person name="Paez-Espino D."/>
            <person name="Jungbluth S."/>
            <person name="Walsh D.A."/>
            <person name="Denef V.J."/>
            <person name="McMahon K.D."/>
            <person name="Konstantinidis K.T."/>
            <person name="Eloe-Fadrosh E.A."/>
            <person name="Kyrpides N.C."/>
            <person name="Woyke T."/>
        </authorList>
    </citation>
    <scope>NUCLEOTIDE SEQUENCE</scope>
    <source>
        <strain evidence="3">GVMAG-M-3300023184-160</strain>
    </source>
</reference>
<name>A0A6C0HNV4_9ZZZZ</name>
<sequence>MKDTLSLFSKDNLPRLLVMLVLLFLLYYVYTTYLKEGFTDVKPGDFSGQVTPDKKTLVLFYADWCGHCKKFMPEWDNEVTPELTPMGIQVIRVNVGGESPEEEALKNEYKVKGFPTIVFIKNGTPMEYDGPRQTAEIKKFCSQ</sequence>
<dbReference type="AlphaFoldDB" id="A0A6C0HNV4"/>
<proteinExistence type="predicted"/>
<protein>
    <recommendedName>
        <fullName evidence="2">Thioredoxin domain-containing protein</fullName>
    </recommendedName>
</protein>
<dbReference type="GO" id="GO:0005788">
    <property type="term" value="C:endoplasmic reticulum lumen"/>
    <property type="evidence" value="ECO:0007669"/>
    <property type="project" value="TreeGrafter"/>
</dbReference>
<keyword evidence="1" id="KW-1133">Transmembrane helix</keyword>
<dbReference type="InterPro" id="IPR017937">
    <property type="entry name" value="Thioredoxin_CS"/>
</dbReference>
<dbReference type="InterPro" id="IPR036249">
    <property type="entry name" value="Thioredoxin-like_sf"/>
</dbReference>
<dbReference type="Pfam" id="PF00085">
    <property type="entry name" value="Thioredoxin"/>
    <property type="match status" value="1"/>
</dbReference>
<organism evidence="3">
    <name type="scientific">viral metagenome</name>
    <dbReference type="NCBI Taxonomy" id="1070528"/>
    <lineage>
        <taxon>unclassified sequences</taxon>
        <taxon>metagenomes</taxon>
        <taxon>organismal metagenomes</taxon>
    </lineage>
</organism>
<dbReference type="Gene3D" id="3.40.30.10">
    <property type="entry name" value="Glutaredoxin"/>
    <property type="match status" value="1"/>
</dbReference>
<dbReference type="SUPFAM" id="SSF52833">
    <property type="entry name" value="Thioredoxin-like"/>
    <property type="match status" value="1"/>
</dbReference>
<dbReference type="PANTHER" id="PTHR45815:SF3">
    <property type="entry name" value="PROTEIN DISULFIDE-ISOMERASE A6"/>
    <property type="match status" value="1"/>
</dbReference>
<dbReference type="GO" id="GO:0015035">
    <property type="term" value="F:protein-disulfide reductase activity"/>
    <property type="evidence" value="ECO:0007669"/>
    <property type="project" value="TreeGrafter"/>
</dbReference>
<evidence type="ECO:0000256" key="1">
    <source>
        <dbReference type="SAM" id="Phobius"/>
    </source>
</evidence>
<dbReference type="CDD" id="cd02961">
    <property type="entry name" value="PDI_a_family"/>
    <property type="match status" value="1"/>
</dbReference>
<dbReference type="PRINTS" id="PR00421">
    <property type="entry name" value="THIOREDOXIN"/>
</dbReference>
<dbReference type="InterPro" id="IPR013766">
    <property type="entry name" value="Thioredoxin_domain"/>
</dbReference>
<dbReference type="PROSITE" id="PS51352">
    <property type="entry name" value="THIOREDOXIN_2"/>
    <property type="match status" value="1"/>
</dbReference>
<evidence type="ECO:0000259" key="2">
    <source>
        <dbReference type="PROSITE" id="PS51352"/>
    </source>
</evidence>
<feature type="domain" description="Thioredoxin" evidence="2">
    <location>
        <begin position="32"/>
        <end position="143"/>
    </location>
</feature>
<keyword evidence="1" id="KW-0472">Membrane</keyword>
<keyword evidence="1" id="KW-0812">Transmembrane</keyword>
<accession>A0A6C0HNV4</accession>
<dbReference type="PROSITE" id="PS00194">
    <property type="entry name" value="THIOREDOXIN_1"/>
    <property type="match status" value="1"/>
</dbReference>
<dbReference type="PANTHER" id="PTHR45815">
    <property type="entry name" value="PROTEIN DISULFIDE-ISOMERASE A6"/>
    <property type="match status" value="1"/>
</dbReference>
<evidence type="ECO:0000313" key="3">
    <source>
        <dbReference type="EMBL" id="QHT82067.1"/>
    </source>
</evidence>